<evidence type="ECO:0000313" key="2">
    <source>
        <dbReference type="Proteomes" id="UP001367508"/>
    </source>
</evidence>
<sequence length="88" mass="10268">MNIVTRCIFFYLLKQFIQPAISSIKLSVIVDQNHLSGHRAPWAILYFTDHTLTPYTTERRWTGLIGEEAFSSLSFSFRRGEARSSFFF</sequence>
<evidence type="ECO:0000313" key="1">
    <source>
        <dbReference type="EMBL" id="KAK7337743.1"/>
    </source>
</evidence>
<accession>A0AAN9QNK9</accession>
<comment type="caution">
    <text evidence="1">The sequence shown here is derived from an EMBL/GenBank/DDBJ whole genome shotgun (WGS) entry which is preliminary data.</text>
</comment>
<dbReference type="Proteomes" id="UP001367508">
    <property type="component" value="Unassembled WGS sequence"/>
</dbReference>
<name>A0AAN9QNK9_CANGL</name>
<gene>
    <name evidence="1" type="ORF">VNO77_18330</name>
</gene>
<reference evidence="1 2" key="1">
    <citation type="submission" date="2024-01" db="EMBL/GenBank/DDBJ databases">
        <title>The genomes of 5 underutilized Papilionoideae crops provide insights into root nodulation and disease resistanc.</title>
        <authorList>
            <person name="Jiang F."/>
        </authorList>
    </citation>
    <scope>NUCLEOTIDE SEQUENCE [LARGE SCALE GENOMIC DNA]</scope>
    <source>
        <strain evidence="1">LVBAO_FW01</strain>
        <tissue evidence="1">Leaves</tissue>
    </source>
</reference>
<dbReference type="AlphaFoldDB" id="A0AAN9QNK9"/>
<proteinExistence type="predicted"/>
<keyword evidence="2" id="KW-1185">Reference proteome</keyword>
<organism evidence="1 2">
    <name type="scientific">Canavalia gladiata</name>
    <name type="common">Sword bean</name>
    <name type="synonym">Dolichos gladiatus</name>
    <dbReference type="NCBI Taxonomy" id="3824"/>
    <lineage>
        <taxon>Eukaryota</taxon>
        <taxon>Viridiplantae</taxon>
        <taxon>Streptophyta</taxon>
        <taxon>Embryophyta</taxon>
        <taxon>Tracheophyta</taxon>
        <taxon>Spermatophyta</taxon>
        <taxon>Magnoliopsida</taxon>
        <taxon>eudicotyledons</taxon>
        <taxon>Gunneridae</taxon>
        <taxon>Pentapetalae</taxon>
        <taxon>rosids</taxon>
        <taxon>fabids</taxon>
        <taxon>Fabales</taxon>
        <taxon>Fabaceae</taxon>
        <taxon>Papilionoideae</taxon>
        <taxon>50 kb inversion clade</taxon>
        <taxon>NPAAA clade</taxon>
        <taxon>indigoferoid/millettioid clade</taxon>
        <taxon>Phaseoleae</taxon>
        <taxon>Canavalia</taxon>
    </lineage>
</organism>
<protein>
    <submittedName>
        <fullName evidence="1">Uncharacterized protein</fullName>
    </submittedName>
</protein>
<dbReference type="EMBL" id="JAYMYQ010000004">
    <property type="protein sequence ID" value="KAK7337743.1"/>
    <property type="molecule type" value="Genomic_DNA"/>
</dbReference>